<dbReference type="FunFam" id="3.30.70.270:FF:000001">
    <property type="entry name" value="Diguanylate cyclase domain protein"/>
    <property type="match status" value="1"/>
</dbReference>
<evidence type="ECO:0000259" key="4">
    <source>
        <dbReference type="PROSITE" id="PS50887"/>
    </source>
</evidence>
<evidence type="ECO:0000313" key="5">
    <source>
        <dbReference type="EMBL" id="TCT19810.1"/>
    </source>
</evidence>
<sequence>MNLTSQADTPRLTLVSSVEPSLLRQPSEDIEPTRFLQAITASLDLEQVLNTLNDFLHDLVGHSGWEYQHADAACRLEGGNPDRHRLEYALTLNGQEMGALKLMRGRRFSETDQARIEGLLGLAAPALHNALRFYALTQQLERDPLTGLGNRRALTLQGGQWLADSIRHKQPLSMLVMDLDRFKAVNDTYGHPVGDRLLCSLADSLRAVTRTADLCVRMGGDEFVVLLPGTGLADALECAERIRQAVAKLALIATSGDPVKTSVSIGVATHRPGMDLDHLYHQADDALYAAKRAGCNRVLAGASHADGERKSEPFGMYG</sequence>
<evidence type="ECO:0000256" key="1">
    <source>
        <dbReference type="ARBA" id="ARBA00001946"/>
    </source>
</evidence>
<comment type="catalytic activity">
    <reaction evidence="3">
        <text>2 GTP = 3',3'-c-di-GMP + 2 diphosphate</text>
        <dbReference type="Rhea" id="RHEA:24898"/>
        <dbReference type="ChEBI" id="CHEBI:33019"/>
        <dbReference type="ChEBI" id="CHEBI:37565"/>
        <dbReference type="ChEBI" id="CHEBI:58805"/>
        <dbReference type="EC" id="2.7.7.65"/>
    </reaction>
</comment>
<dbReference type="EMBL" id="SMAO01000007">
    <property type="protein sequence ID" value="TCT19810.1"/>
    <property type="molecule type" value="Genomic_DNA"/>
</dbReference>
<dbReference type="GO" id="GO:0052621">
    <property type="term" value="F:diguanylate cyclase activity"/>
    <property type="evidence" value="ECO:0007669"/>
    <property type="project" value="UniProtKB-EC"/>
</dbReference>
<evidence type="ECO:0000256" key="2">
    <source>
        <dbReference type="ARBA" id="ARBA00012528"/>
    </source>
</evidence>
<comment type="cofactor">
    <cofactor evidence="1">
        <name>Mg(2+)</name>
        <dbReference type="ChEBI" id="CHEBI:18420"/>
    </cofactor>
</comment>
<reference evidence="5 6" key="1">
    <citation type="submission" date="2019-03" db="EMBL/GenBank/DDBJ databases">
        <title>Genomic Encyclopedia of Type Strains, Phase IV (KMG-IV): sequencing the most valuable type-strain genomes for metagenomic binning, comparative biology and taxonomic classification.</title>
        <authorList>
            <person name="Goeker M."/>
        </authorList>
    </citation>
    <scope>NUCLEOTIDE SEQUENCE [LARGE SCALE GENOMIC DNA]</scope>
    <source>
        <strain evidence="5 6">DSM 13587</strain>
    </source>
</reference>
<accession>A0A4R3MTP2</accession>
<dbReference type="SMART" id="SM00267">
    <property type="entry name" value="GGDEF"/>
    <property type="match status" value="1"/>
</dbReference>
<dbReference type="AlphaFoldDB" id="A0A4R3MTP2"/>
<dbReference type="SUPFAM" id="SSF55073">
    <property type="entry name" value="Nucleotide cyclase"/>
    <property type="match status" value="1"/>
</dbReference>
<feature type="domain" description="GGDEF" evidence="4">
    <location>
        <begin position="170"/>
        <end position="303"/>
    </location>
</feature>
<keyword evidence="6" id="KW-1185">Reference proteome</keyword>
<dbReference type="GO" id="GO:0043709">
    <property type="term" value="P:cell adhesion involved in single-species biofilm formation"/>
    <property type="evidence" value="ECO:0007669"/>
    <property type="project" value="TreeGrafter"/>
</dbReference>
<dbReference type="InterPro" id="IPR029787">
    <property type="entry name" value="Nucleotide_cyclase"/>
</dbReference>
<dbReference type="PROSITE" id="PS50887">
    <property type="entry name" value="GGDEF"/>
    <property type="match status" value="1"/>
</dbReference>
<dbReference type="OrthoDB" id="9812260at2"/>
<dbReference type="InterPro" id="IPR043128">
    <property type="entry name" value="Rev_trsase/Diguanyl_cyclase"/>
</dbReference>
<dbReference type="RefSeq" id="WP_132977849.1">
    <property type="nucleotide sequence ID" value="NZ_SMAO01000007.1"/>
</dbReference>
<evidence type="ECO:0000313" key="6">
    <source>
        <dbReference type="Proteomes" id="UP000295717"/>
    </source>
</evidence>
<dbReference type="Gene3D" id="3.30.70.270">
    <property type="match status" value="1"/>
</dbReference>
<name>A0A4R3MTP2_9GAMM</name>
<dbReference type="EC" id="2.7.7.65" evidence="2"/>
<comment type="caution">
    <text evidence="5">The sequence shown here is derived from an EMBL/GenBank/DDBJ whole genome shotgun (WGS) entry which is preliminary data.</text>
</comment>
<dbReference type="GO" id="GO:0005886">
    <property type="term" value="C:plasma membrane"/>
    <property type="evidence" value="ECO:0007669"/>
    <property type="project" value="TreeGrafter"/>
</dbReference>
<dbReference type="CDD" id="cd01949">
    <property type="entry name" value="GGDEF"/>
    <property type="match status" value="1"/>
</dbReference>
<dbReference type="NCBIfam" id="TIGR00254">
    <property type="entry name" value="GGDEF"/>
    <property type="match status" value="1"/>
</dbReference>
<dbReference type="Pfam" id="PF00990">
    <property type="entry name" value="GGDEF"/>
    <property type="match status" value="1"/>
</dbReference>
<dbReference type="Proteomes" id="UP000295717">
    <property type="component" value="Unassembled WGS sequence"/>
</dbReference>
<dbReference type="InterPro" id="IPR000160">
    <property type="entry name" value="GGDEF_dom"/>
</dbReference>
<dbReference type="PANTHER" id="PTHR45138:SF9">
    <property type="entry name" value="DIGUANYLATE CYCLASE DGCM-RELATED"/>
    <property type="match status" value="1"/>
</dbReference>
<dbReference type="PANTHER" id="PTHR45138">
    <property type="entry name" value="REGULATORY COMPONENTS OF SENSORY TRANSDUCTION SYSTEM"/>
    <property type="match status" value="1"/>
</dbReference>
<dbReference type="InterPro" id="IPR050469">
    <property type="entry name" value="Diguanylate_Cyclase"/>
</dbReference>
<evidence type="ECO:0000256" key="3">
    <source>
        <dbReference type="ARBA" id="ARBA00034247"/>
    </source>
</evidence>
<organism evidence="5 6">
    <name type="scientific">Thiobaca trueperi</name>
    <dbReference type="NCBI Taxonomy" id="127458"/>
    <lineage>
        <taxon>Bacteria</taxon>
        <taxon>Pseudomonadati</taxon>
        <taxon>Pseudomonadota</taxon>
        <taxon>Gammaproteobacteria</taxon>
        <taxon>Chromatiales</taxon>
        <taxon>Chromatiaceae</taxon>
        <taxon>Thiobaca</taxon>
    </lineage>
</organism>
<protein>
    <recommendedName>
        <fullName evidence="2">diguanylate cyclase</fullName>
        <ecNumber evidence="2">2.7.7.65</ecNumber>
    </recommendedName>
</protein>
<proteinExistence type="predicted"/>
<gene>
    <name evidence="5" type="ORF">EDC35_107138</name>
</gene>
<dbReference type="GO" id="GO:1902201">
    <property type="term" value="P:negative regulation of bacterial-type flagellum-dependent cell motility"/>
    <property type="evidence" value="ECO:0007669"/>
    <property type="project" value="TreeGrafter"/>
</dbReference>